<evidence type="ECO:0008006" key="4">
    <source>
        <dbReference type="Google" id="ProtNLM"/>
    </source>
</evidence>
<feature type="chain" id="PRO_5020286889" description="Fibrobacter succinogenes major paralogous domain-containing protein" evidence="1">
    <location>
        <begin position="17"/>
        <end position="256"/>
    </location>
</feature>
<comment type="caution">
    <text evidence="2">The sequence shown here is derived from an EMBL/GenBank/DDBJ whole genome shotgun (WGS) entry which is preliminary data.</text>
</comment>
<gene>
    <name evidence="2" type="ORF">EWU20_08790</name>
</gene>
<name>A0A4Q9BAY5_9BACT</name>
<dbReference type="RefSeq" id="WP_130923542.1">
    <property type="nucleotide sequence ID" value="NZ_JAANOL010000001.1"/>
</dbReference>
<dbReference type="EMBL" id="SEWY01000004">
    <property type="protein sequence ID" value="TBH71913.1"/>
    <property type="molecule type" value="Genomic_DNA"/>
</dbReference>
<dbReference type="AlphaFoldDB" id="A0A4Q9BAY5"/>
<reference evidence="2 3" key="1">
    <citation type="submission" date="2019-02" db="EMBL/GenBank/DDBJ databases">
        <title>Genome of a new Bacteroidetes strain.</title>
        <authorList>
            <person name="Pitt A."/>
        </authorList>
    </citation>
    <scope>NUCLEOTIDE SEQUENCE [LARGE SCALE GENOMIC DNA]</scope>
    <source>
        <strain evidence="2 3">103A-SOEBACH</strain>
    </source>
</reference>
<evidence type="ECO:0000313" key="3">
    <source>
        <dbReference type="Proteomes" id="UP000293583"/>
    </source>
</evidence>
<sequence length="256" mass="27881">MKRTLLLLVIPFLSFAQLTKTGFRHSNPNLYVDFSGKIGSGKGLERFGKKTITFVCGNSITIIHTTVNGVAPVNKTVTYGTVSSSLSGSQKCWITQNLGSTNQAISETDATEAAAGWYWQFNKKKGYKNNGTSTTPSFPTTNTNTETTNWEAAKDPCTLELGAGWRIPTVTEWTNVNNANLRAQAYAGPLKMHAAGFISTGSTTSLTDRGSKFFYWSSTSSDVTYAKGLVIYTTQTYNQISNNDKDAGLSVRCIRD</sequence>
<proteinExistence type="predicted"/>
<dbReference type="Proteomes" id="UP000293583">
    <property type="component" value="Unassembled WGS sequence"/>
</dbReference>
<keyword evidence="3" id="KW-1185">Reference proteome</keyword>
<evidence type="ECO:0000313" key="2">
    <source>
        <dbReference type="EMBL" id="TBH71913.1"/>
    </source>
</evidence>
<protein>
    <recommendedName>
        <fullName evidence="4">Fibrobacter succinogenes major paralogous domain-containing protein</fullName>
    </recommendedName>
</protein>
<accession>A0A4Q9BAY5</accession>
<feature type="signal peptide" evidence="1">
    <location>
        <begin position="1"/>
        <end position="16"/>
    </location>
</feature>
<keyword evidence="1" id="KW-0732">Signal</keyword>
<organism evidence="2 3">
    <name type="scientific">Aquirufa antheringensis</name>
    <dbReference type="NCBI Taxonomy" id="2516559"/>
    <lineage>
        <taxon>Bacteria</taxon>
        <taxon>Pseudomonadati</taxon>
        <taxon>Bacteroidota</taxon>
        <taxon>Cytophagia</taxon>
        <taxon>Cytophagales</taxon>
        <taxon>Flectobacillaceae</taxon>
        <taxon>Aquirufa</taxon>
    </lineage>
</organism>
<evidence type="ECO:0000256" key="1">
    <source>
        <dbReference type="SAM" id="SignalP"/>
    </source>
</evidence>
<dbReference type="OrthoDB" id="9765957at2"/>